<evidence type="ECO:0000259" key="1">
    <source>
        <dbReference type="Pfam" id="PF26283"/>
    </source>
</evidence>
<name>A0A8T0B7C7_SILME</name>
<protein>
    <recommendedName>
        <fullName evidence="1">Trs120/TRAPPC9 fourth Ig-like domain-containing protein</fullName>
    </recommendedName>
</protein>
<dbReference type="InterPro" id="IPR058568">
    <property type="entry name" value="Ig_TRAPPC9_Trs120_4th"/>
</dbReference>
<dbReference type="PANTHER" id="PTHR21512:SF5">
    <property type="entry name" value="TRAFFICKING PROTEIN PARTICLE COMPLEX SUBUNIT 9"/>
    <property type="match status" value="1"/>
</dbReference>
<dbReference type="AlphaFoldDB" id="A0A8T0B7C7"/>
<dbReference type="EMBL" id="JABFDY010000010">
    <property type="protein sequence ID" value="KAF7702479.1"/>
    <property type="molecule type" value="Genomic_DNA"/>
</dbReference>
<reference evidence="2" key="1">
    <citation type="submission" date="2020-08" db="EMBL/GenBank/DDBJ databases">
        <title>Chromosome-level assembly of Southern catfish (Silurus meridionalis) provides insights into visual adaptation to the nocturnal and benthic lifestyles.</title>
        <authorList>
            <person name="Zhang Y."/>
            <person name="Wang D."/>
            <person name="Peng Z."/>
        </authorList>
    </citation>
    <scope>NUCLEOTIDE SEQUENCE</scope>
    <source>
        <strain evidence="2">SWU-2019-XX</strain>
        <tissue evidence="2">Muscle</tissue>
    </source>
</reference>
<organism evidence="2 3">
    <name type="scientific">Silurus meridionalis</name>
    <name type="common">Southern catfish</name>
    <name type="synonym">Silurus soldatovi meridionalis</name>
    <dbReference type="NCBI Taxonomy" id="175797"/>
    <lineage>
        <taxon>Eukaryota</taxon>
        <taxon>Metazoa</taxon>
        <taxon>Chordata</taxon>
        <taxon>Craniata</taxon>
        <taxon>Vertebrata</taxon>
        <taxon>Euteleostomi</taxon>
        <taxon>Actinopterygii</taxon>
        <taxon>Neopterygii</taxon>
        <taxon>Teleostei</taxon>
        <taxon>Ostariophysi</taxon>
        <taxon>Siluriformes</taxon>
        <taxon>Siluridae</taxon>
        <taxon>Silurus</taxon>
    </lineage>
</organism>
<dbReference type="Pfam" id="PF26283">
    <property type="entry name" value="Ig_TRAPPC9-Trs120_4th"/>
    <property type="match status" value="1"/>
</dbReference>
<dbReference type="Proteomes" id="UP000606274">
    <property type="component" value="Unassembled WGS sequence"/>
</dbReference>
<feature type="domain" description="Trs120/TRAPPC9 fourth Ig-like" evidence="1">
    <location>
        <begin position="29"/>
        <end position="140"/>
    </location>
</feature>
<proteinExistence type="predicted"/>
<dbReference type="InterPro" id="IPR013935">
    <property type="entry name" value="Trs120_TRAPPC9"/>
</dbReference>
<dbReference type="GO" id="GO:0005802">
    <property type="term" value="C:trans-Golgi network"/>
    <property type="evidence" value="ECO:0007669"/>
    <property type="project" value="TreeGrafter"/>
</dbReference>
<gene>
    <name evidence="2" type="ORF">HF521_001762</name>
</gene>
<keyword evidence="3" id="KW-1185">Reference proteome</keyword>
<dbReference type="PANTHER" id="PTHR21512">
    <property type="entry name" value="TRAFFICKING PROTEIN PARTICLE COMPLEX SUBUNIT 9"/>
    <property type="match status" value="1"/>
</dbReference>
<sequence length="146" mass="15814">MAEERVHDSSLERLTNIAVNGKACDCDAVAECTVGDAVPLEVKLTNRSKGAVGPFSLTVVPFQDYQNGVQNYELQEAVTFIGSNSFYIDSVSPAGNSTCAGALLFLYTGDFYLNIKFQDDGTSRELPPTWFCLPSVHVRAQEPIAA</sequence>
<evidence type="ECO:0000313" key="2">
    <source>
        <dbReference type="EMBL" id="KAF7702479.1"/>
    </source>
</evidence>
<evidence type="ECO:0000313" key="3">
    <source>
        <dbReference type="Proteomes" id="UP000606274"/>
    </source>
</evidence>
<accession>A0A8T0B7C7</accession>
<comment type="caution">
    <text evidence="2">The sequence shown here is derived from an EMBL/GenBank/DDBJ whole genome shotgun (WGS) entry which is preliminary data.</text>
</comment>